<gene>
    <name evidence="4" type="ORF">GCL57_01365</name>
</gene>
<dbReference type="InterPro" id="IPR050879">
    <property type="entry name" value="Acyltransferase_3"/>
</dbReference>
<organism evidence="4 5">
    <name type="scientific">Fluviispira multicolorata</name>
    <dbReference type="NCBI Taxonomy" id="2654512"/>
    <lineage>
        <taxon>Bacteria</taxon>
        <taxon>Pseudomonadati</taxon>
        <taxon>Bdellovibrionota</taxon>
        <taxon>Oligoflexia</taxon>
        <taxon>Silvanigrellales</taxon>
        <taxon>Silvanigrellaceae</taxon>
        <taxon>Fluviispira</taxon>
    </lineage>
</organism>
<evidence type="ECO:0000256" key="1">
    <source>
        <dbReference type="SAM" id="Phobius"/>
    </source>
</evidence>
<dbReference type="Pfam" id="PF19040">
    <property type="entry name" value="SGNH"/>
    <property type="match status" value="1"/>
</dbReference>
<dbReference type="GO" id="GO:0016747">
    <property type="term" value="F:acyltransferase activity, transferring groups other than amino-acyl groups"/>
    <property type="evidence" value="ECO:0007669"/>
    <property type="project" value="InterPro"/>
</dbReference>
<evidence type="ECO:0000313" key="5">
    <source>
        <dbReference type="Proteomes" id="UP000442694"/>
    </source>
</evidence>
<name>A0A833JHF7_9BACT</name>
<keyword evidence="1" id="KW-1133">Transmembrane helix</keyword>
<keyword evidence="4" id="KW-0012">Acyltransferase</keyword>
<dbReference type="GO" id="GO:0016020">
    <property type="term" value="C:membrane"/>
    <property type="evidence" value="ECO:0007669"/>
    <property type="project" value="TreeGrafter"/>
</dbReference>
<feature type="transmembrane region" description="Helical" evidence="1">
    <location>
        <begin position="354"/>
        <end position="376"/>
    </location>
</feature>
<dbReference type="PANTHER" id="PTHR23028">
    <property type="entry name" value="ACETYLTRANSFERASE"/>
    <property type="match status" value="1"/>
</dbReference>
<dbReference type="EMBL" id="WFLN01000004">
    <property type="protein sequence ID" value="KAB8033377.1"/>
    <property type="molecule type" value="Genomic_DNA"/>
</dbReference>
<comment type="caution">
    <text evidence="4">The sequence shown here is derived from an EMBL/GenBank/DDBJ whole genome shotgun (WGS) entry which is preliminary data.</text>
</comment>
<feature type="transmembrane region" description="Helical" evidence="1">
    <location>
        <begin position="42"/>
        <end position="62"/>
    </location>
</feature>
<dbReference type="AlphaFoldDB" id="A0A833JHF7"/>
<feature type="domain" description="SGNH" evidence="3">
    <location>
        <begin position="419"/>
        <end position="642"/>
    </location>
</feature>
<feature type="transmembrane region" description="Helical" evidence="1">
    <location>
        <begin position="234"/>
        <end position="250"/>
    </location>
</feature>
<dbReference type="PANTHER" id="PTHR23028:SF53">
    <property type="entry name" value="ACYL_TRANSF_3 DOMAIN-CONTAINING PROTEIN"/>
    <property type="match status" value="1"/>
</dbReference>
<feature type="transmembrane region" description="Helical" evidence="1">
    <location>
        <begin position="170"/>
        <end position="193"/>
    </location>
</feature>
<feature type="transmembrane region" description="Helical" evidence="1">
    <location>
        <begin position="144"/>
        <end position="163"/>
    </location>
</feature>
<reference evidence="4 5" key="1">
    <citation type="submission" date="2019-10" db="EMBL/GenBank/DDBJ databases">
        <title>New genus of Silvanigrellaceae.</title>
        <authorList>
            <person name="Pitt A."/>
            <person name="Hahn M.W."/>
        </authorList>
    </citation>
    <scope>NUCLEOTIDE SEQUENCE [LARGE SCALE GENOMIC DNA]</scope>
    <source>
        <strain evidence="4 5">33A1-SZDP</strain>
    </source>
</reference>
<feature type="transmembrane region" description="Helical" evidence="1">
    <location>
        <begin position="256"/>
        <end position="272"/>
    </location>
</feature>
<keyword evidence="1" id="KW-0812">Transmembrane</keyword>
<dbReference type="InterPro" id="IPR002656">
    <property type="entry name" value="Acyl_transf_3_dom"/>
</dbReference>
<feature type="transmembrane region" description="Helical" evidence="1">
    <location>
        <begin position="20"/>
        <end position="36"/>
    </location>
</feature>
<sequence>MSKKGLLMNQNIVYRSDIDGLRAVAVILVVFFHLFPEANPGGFIGVDIFFVISGFLISTIIFKNLDNNSFSILDFYFRRIVRIFPALILVLLSTFLIGWLLLLDGEFKNLGKHIIGGIGFVSNVIQWREGLNYFNSYLKPLLNLWSLGVEEQFYFVWPFVVIICWRFKKYLLTIIILFLILSFIVNIFFLFSLENLNFSYKMPVTRFWEILFGSLLGYISLYKKRDDRKIINNIKSFLGLSFIILSLIFINSGKLFPGFWALLPVIGSYLIIDSGQNSYINRVFLANQYVVYLGLISYPIYLWHWPLITYNKLLFSDQPPLVSLIIVLILTIFLSMITYHFLEKPIKKVNKKFAAYTLLSVSLLAGLIGLSGYIGIIKPYSDQFGMTEYSIAINDWNFPTKNLQPRKFLDTDFYESKDYKEKILFLGDSNMEQYAPRIERLLSENKNIEKKSIFFTKNGCMPIKNVRVLNKPECHPFVNNAYKFSENPEIKTVVIGSLWLSYFDNNTKAYYQNDNFIEYLSKSPIASDKVLNEFQLSVKKLVDLKKSVYVILNIPRGDGLQPNKMINRSLVGEKFSLNSANLDKDEIINSYDSFVKRLKNVVIQAGAQVIDPLDYLCDNDSKCPISFENKLIYKDSGHLRASFVRENVKYLDFLILDNKMSVSMDKVE</sequence>
<accession>A0A833JHF7</accession>
<feature type="transmembrane region" description="Helical" evidence="1">
    <location>
        <begin position="321"/>
        <end position="342"/>
    </location>
</feature>
<feature type="transmembrane region" description="Helical" evidence="1">
    <location>
        <begin position="205"/>
        <end position="222"/>
    </location>
</feature>
<keyword evidence="5" id="KW-1185">Reference proteome</keyword>
<dbReference type="InterPro" id="IPR043968">
    <property type="entry name" value="SGNH"/>
</dbReference>
<feature type="domain" description="Acyltransferase 3" evidence="2">
    <location>
        <begin position="17"/>
        <end position="339"/>
    </location>
</feature>
<dbReference type="GO" id="GO:0009103">
    <property type="term" value="P:lipopolysaccharide biosynthetic process"/>
    <property type="evidence" value="ECO:0007669"/>
    <property type="project" value="TreeGrafter"/>
</dbReference>
<feature type="transmembrane region" description="Helical" evidence="1">
    <location>
        <begin position="83"/>
        <end position="102"/>
    </location>
</feature>
<proteinExistence type="predicted"/>
<evidence type="ECO:0000313" key="4">
    <source>
        <dbReference type="EMBL" id="KAB8033377.1"/>
    </source>
</evidence>
<feature type="transmembrane region" description="Helical" evidence="1">
    <location>
        <begin position="284"/>
        <end position="301"/>
    </location>
</feature>
<keyword evidence="4" id="KW-0808">Transferase</keyword>
<evidence type="ECO:0000259" key="3">
    <source>
        <dbReference type="Pfam" id="PF19040"/>
    </source>
</evidence>
<protein>
    <submittedName>
        <fullName evidence="4">Acyltransferase family protein</fullName>
    </submittedName>
</protein>
<dbReference type="Pfam" id="PF01757">
    <property type="entry name" value="Acyl_transf_3"/>
    <property type="match status" value="1"/>
</dbReference>
<evidence type="ECO:0000259" key="2">
    <source>
        <dbReference type="Pfam" id="PF01757"/>
    </source>
</evidence>
<dbReference type="Proteomes" id="UP000442694">
    <property type="component" value="Unassembled WGS sequence"/>
</dbReference>
<keyword evidence="1" id="KW-0472">Membrane</keyword>